<dbReference type="Proteomes" id="UP000095286">
    <property type="component" value="Unplaced"/>
</dbReference>
<protein>
    <submittedName>
        <fullName evidence="2">RRM domain-containing protein</fullName>
    </submittedName>
</protein>
<proteinExistence type="predicted"/>
<sequence length="829" mass="92776">MCACVLEMKNESLLSAAVSIESLDSTYMLNGENKENVRTLFVSGLPFDVKQRELYLLFRAYPGYETSQLKVTSKHGKTTTPVGFVTFSSKCEAEEAKRQLHGIKFDPENGATLRLELAKANTKTTRLKNQNSPPIMLPPPQATSIYGGAGSAAALASGLNPSAAISAAAAAANSPYHHLTAPFIGQAAASGFYPDFGFDVAMLTDPNAYLALQTLSQLPQFAFYQTTPTVAKTQRSSPTTSLAAAIAAQTSAVAQAAGGNHYGHAVHPCSTLFVANLPPNVGEEEIKTLFRGFPGFSRQLNKYVRSITNKQSKVFAEHVTSPDIYIDSINATDLFITFDGVDLSNARNLALYLENYGNQIRLSDSLRVVFDGQLIKTSIVQVKDVVTTIVKINRCIKTLKFVFTRRTSQSDDLVLNNFSLQGCDNEETYINSLESIKQMESDYVEKIDGLAIEALLEQIENKYLFAHLFERFRSLNHFKVVVHSLKIFSNVNSDLLAQFLSILSERPNPRLELLFLHGEFGDRSKEMGTMQKLFELCFDKKIVLNFDADEHTMTEIGDYSFATIPDITKLSLQLALEAENLQENGRPIVNVPKFEWKSLDKLRTLNINFPCQFEAQEMAKIMEQFQNTESLNKLYLKFNQSCVEISPPTIASVFDHLPRHISHLKLENAITSFADQIDRLPTLLPHILSMAIPEYFFNNRKFNLQGNTENKEESKIQNITLSPLQLTIYKTLEAFRESSDLSEAIKTFGDNLRRNNEATNKKIAETKPEQTYDMSIATTAPNYKNEFADSFFGRVNFTKEAGSSTQHPVLKQEFTNSFYSNEVKAYMRK</sequence>
<evidence type="ECO:0000313" key="2">
    <source>
        <dbReference type="WBParaSite" id="RSKR_0000901900.1"/>
    </source>
</evidence>
<organism evidence="1 2">
    <name type="scientific">Rhabditophanes sp. KR3021</name>
    <dbReference type="NCBI Taxonomy" id="114890"/>
    <lineage>
        <taxon>Eukaryota</taxon>
        <taxon>Metazoa</taxon>
        <taxon>Ecdysozoa</taxon>
        <taxon>Nematoda</taxon>
        <taxon>Chromadorea</taxon>
        <taxon>Rhabditida</taxon>
        <taxon>Tylenchina</taxon>
        <taxon>Panagrolaimomorpha</taxon>
        <taxon>Strongyloidoidea</taxon>
        <taxon>Alloionematidae</taxon>
        <taxon>Rhabditophanes</taxon>
    </lineage>
</organism>
<reference evidence="2" key="1">
    <citation type="submission" date="2016-11" db="UniProtKB">
        <authorList>
            <consortium name="WormBaseParasite"/>
        </authorList>
    </citation>
    <scope>IDENTIFICATION</scope>
    <source>
        <strain evidence="2">KR3021</strain>
    </source>
</reference>
<accession>A0AC35UA83</accession>
<dbReference type="WBParaSite" id="RSKR_0000901900.1">
    <property type="protein sequence ID" value="RSKR_0000901900.1"/>
    <property type="gene ID" value="RSKR_0000901900"/>
</dbReference>
<name>A0AC35UA83_9BILA</name>
<evidence type="ECO:0000313" key="1">
    <source>
        <dbReference type="Proteomes" id="UP000095286"/>
    </source>
</evidence>